<evidence type="ECO:0000259" key="1">
    <source>
        <dbReference type="Pfam" id="PF00535"/>
    </source>
</evidence>
<reference evidence="2 3" key="1">
    <citation type="submission" date="2017-03" db="EMBL/GenBank/DDBJ databases">
        <title>Genome sequence of Clostridium hungatei DSM 14427.</title>
        <authorList>
            <person name="Poehlein A."/>
            <person name="Daniel R."/>
        </authorList>
    </citation>
    <scope>NUCLEOTIDE SEQUENCE [LARGE SCALE GENOMIC DNA]</scope>
    <source>
        <strain evidence="2 3">DSM 14427</strain>
    </source>
</reference>
<dbReference type="AlphaFoldDB" id="A0A1V4SJF0"/>
<name>A0A1V4SJF0_RUMHU</name>
<gene>
    <name evidence="2" type="primary">epsE_1</name>
    <name evidence="2" type="ORF">CLHUN_25130</name>
</gene>
<dbReference type="InterPro" id="IPR029044">
    <property type="entry name" value="Nucleotide-diphossugar_trans"/>
</dbReference>
<dbReference type="Pfam" id="PF00535">
    <property type="entry name" value="Glycos_transf_2"/>
    <property type="match status" value="1"/>
</dbReference>
<accession>A0A1V4SJF0</accession>
<protein>
    <submittedName>
        <fullName evidence="2">Putative glycosyltransferase EpsE</fullName>
        <ecNumber evidence="2">2.4.-.-</ecNumber>
    </submittedName>
</protein>
<organism evidence="2 3">
    <name type="scientific">Ruminiclostridium hungatei</name>
    <name type="common">Clostridium hungatei</name>
    <dbReference type="NCBI Taxonomy" id="48256"/>
    <lineage>
        <taxon>Bacteria</taxon>
        <taxon>Bacillati</taxon>
        <taxon>Bacillota</taxon>
        <taxon>Clostridia</taxon>
        <taxon>Eubacteriales</taxon>
        <taxon>Oscillospiraceae</taxon>
        <taxon>Ruminiclostridium</taxon>
    </lineage>
</organism>
<dbReference type="PANTHER" id="PTHR22916:SF3">
    <property type="entry name" value="UDP-GLCNAC:BETAGAL BETA-1,3-N-ACETYLGLUCOSAMINYLTRANSFERASE-LIKE PROTEIN 1"/>
    <property type="match status" value="1"/>
</dbReference>
<dbReference type="Proteomes" id="UP000191554">
    <property type="component" value="Unassembled WGS sequence"/>
</dbReference>
<sequence length="313" mass="37161">MEEYKVMVSVALIVYNHEKYLRQAIESILMQKVNFEYQIIVGEDKSTDSSREILLEYKEKYPDKFILIFNEQNIGGTKNSYNIFQKADGKYIACLEGDDYWIDEYKLQKQVDFLEKNGEYLGVSHIIEARDLEGRYLSRYPKSRRIVGKDVTSDLFLRGHYFSAVATVYRNIYLNKYFDFSILYKAHKYIGDLTLCMLLLDNGKIRILDEVMSVYRCRSIEGESNYNSLRNPIQQYNDHILLINAINEHFKYKYDFTREYLERSISVFIYAIRYNEFRNFLSSLKLIPNRTIVMFALLLPLLSVKKVIKKIFS</sequence>
<dbReference type="PANTHER" id="PTHR22916">
    <property type="entry name" value="GLYCOSYLTRANSFERASE"/>
    <property type="match status" value="1"/>
</dbReference>
<dbReference type="EC" id="2.4.-.-" evidence="2"/>
<keyword evidence="2" id="KW-0808">Transferase</keyword>
<dbReference type="InterPro" id="IPR001173">
    <property type="entry name" value="Glyco_trans_2-like"/>
</dbReference>
<feature type="domain" description="Glycosyltransferase 2-like" evidence="1">
    <location>
        <begin position="9"/>
        <end position="170"/>
    </location>
</feature>
<keyword evidence="3" id="KW-1185">Reference proteome</keyword>
<dbReference type="SUPFAM" id="SSF53448">
    <property type="entry name" value="Nucleotide-diphospho-sugar transferases"/>
    <property type="match status" value="1"/>
</dbReference>
<dbReference type="GO" id="GO:0016758">
    <property type="term" value="F:hexosyltransferase activity"/>
    <property type="evidence" value="ECO:0007669"/>
    <property type="project" value="UniProtKB-ARBA"/>
</dbReference>
<proteinExistence type="predicted"/>
<comment type="caution">
    <text evidence="2">The sequence shown here is derived from an EMBL/GenBank/DDBJ whole genome shotgun (WGS) entry which is preliminary data.</text>
</comment>
<keyword evidence="2" id="KW-0328">Glycosyltransferase</keyword>
<dbReference type="STRING" id="48256.CLHUN_25130"/>
<dbReference type="Gene3D" id="3.90.550.10">
    <property type="entry name" value="Spore Coat Polysaccharide Biosynthesis Protein SpsA, Chain A"/>
    <property type="match status" value="1"/>
</dbReference>
<evidence type="ECO:0000313" key="3">
    <source>
        <dbReference type="Proteomes" id="UP000191554"/>
    </source>
</evidence>
<dbReference type="EMBL" id="MZGX01000016">
    <property type="protein sequence ID" value="OPX43575.1"/>
    <property type="molecule type" value="Genomic_DNA"/>
</dbReference>
<dbReference type="RefSeq" id="WP_165755742.1">
    <property type="nucleotide sequence ID" value="NZ_MZGX01000016.1"/>
</dbReference>
<evidence type="ECO:0000313" key="2">
    <source>
        <dbReference type="EMBL" id="OPX43575.1"/>
    </source>
</evidence>